<keyword evidence="4 6" id="KW-1133">Transmembrane helix</keyword>
<keyword evidence="8" id="KW-1185">Reference proteome</keyword>
<evidence type="ECO:0000256" key="1">
    <source>
        <dbReference type="ARBA" id="ARBA00004651"/>
    </source>
</evidence>
<dbReference type="PIRSF" id="PIRSF006324">
    <property type="entry name" value="LeuE"/>
    <property type="match status" value="1"/>
</dbReference>
<dbReference type="GO" id="GO:0005886">
    <property type="term" value="C:plasma membrane"/>
    <property type="evidence" value="ECO:0007669"/>
    <property type="project" value="UniProtKB-SubCell"/>
</dbReference>
<accession>A0A368Y232</accession>
<feature type="transmembrane region" description="Helical" evidence="6">
    <location>
        <begin position="39"/>
        <end position="65"/>
    </location>
</feature>
<dbReference type="GO" id="GO:0015171">
    <property type="term" value="F:amino acid transmembrane transporter activity"/>
    <property type="evidence" value="ECO:0007669"/>
    <property type="project" value="TreeGrafter"/>
</dbReference>
<name>A0A368Y232_9BURK</name>
<keyword evidence="2" id="KW-1003">Cell membrane</keyword>
<dbReference type="InterPro" id="IPR001123">
    <property type="entry name" value="LeuE-type"/>
</dbReference>
<dbReference type="Pfam" id="PF01810">
    <property type="entry name" value="LysE"/>
    <property type="match status" value="1"/>
</dbReference>
<dbReference type="EMBL" id="QPJK01000003">
    <property type="protein sequence ID" value="RCW72857.1"/>
    <property type="molecule type" value="Genomic_DNA"/>
</dbReference>
<reference evidence="7 8" key="1">
    <citation type="submission" date="2018-07" db="EMBL/GenBank/DDBJ databases">
        <title>Genomic Encyclopedia of Type Strains, Phase IV (KMG-IV): sequencing the most valuable type-strain genomes for metagenomic binning, comparative biology and taxonomic classification.</title>
        <authorList>
            <person name="Goeker M."/>
        </authorList>
    </citation>
    <scope>NUCLEOTIDE SEQUENCE [LARGE SCALE GENOMIC DNA]</scope>
    <source>
        <strain evidence="7 8">DSM 21634</strain>
    </source>
</reference>
<dbReference type="Proteomes" id="UP000252884">
    <property type="component" value="Unassembled WGS sequence"/>
</dbReference>
<comment type="caution">
    <text evidence="7">The sequence shown here is derived from an EMBL/GenBank/DDBJ whole genome shotgun (WGS) entry which is preliminary data.</text>
</comment>
<dbReference type="PANTHER" id="PTHR30086">
    <property type="entry name" value="ARGININE EXPORTER PROTEIN ARGO"/>
    <property type="match status" value="1"/>
</dbReference>
<evidence type="ECO:0000256" key="6">
    <source>
        <dbReference type="SAM" id="Phobius"/>
    </source>
</evidence>
<dbReference type="RefSeq" id="WP_114468240.1">
    <property type="nucleotide sequence ID" value="NZ_QPJK01000003.1"/>
</dbReference>
<comment type="subcellular location">
    <subcellularLocation>
        <location evidence="1">Cell membrane</location>
        <topology evidence="1">Multi-pass membrane protein</topology>
    </subcellularLocation>
</comment>
<sequence length="208" mass="21819">MTLSTYLLYLAAVLLLVVTPGPTMLMCMTRALHHGPRAAMTSVAGSVSAVLCVMLLSAMGLGALLASSETAFTVAKTLGAAYLVWLGIKTLRSPAPALQVDAAALPSRRSSYLQGFLVGASNPKAVLFFAAFFPQFLDPAAPIVPQFALLALSFVLIEFAVLTACALGVARLAPWLVRSGPARWINRVCGSLFALMGALLLLLARRSA</sequence>
<evidence type="ECO:0000313" key="8">
    <source>
        <dbReference type="Proteomes" id="UP000252884"/>
    </source>
</evidence>
<proteinExistence type="predicted"/>
<feature type="transmembrane region" description="Helical" evidence="6">
    <location>
        <begin position="6"/>
        <end position="27"/>
    </location>
</feature>
<evidence type="ECO:0000256" key="5">
    <source>
        <dbReference type="ARBA" id="ARBA00023136"/>
    </source>
</evidence>
<keyword evidence="5 6" id="KW-0472">Membrane</keyword>
<evidence type="ECO:0000256" key="3">
    <source>
        <dbReference type="ARBA" id="ARBA00022692"/>
    </source>
</evidence>
<evidence type="ECO:0000256" key="2">
    <source>
        <dbReference type="ARBA" id="ARBA00022475"/>
    </source>
</evidence>
<evidence type="ECO:0000313" key="7">
    <source>
        <dbReference type="EMBL" id="RCW72857.1"/>
    </source>
</evidence>
<feature type="transmembrane region" description="Helical" evidence="6">
    <location>
        <begin position="112"/>
        <end position="135"/>
    </location>
</feature>
<keyword evidence="3 6" id="KW-0812">Transmembrane</keyword>
<evidence type="ECO:0000256" key="4">
    <source>
        <dbReference type="ARBA" id="ARBA00022989"/>
    </source>
</evidence>
<dbReference type="OrthoDB" id="9784202at2"/>
<organism evidence="7 8">
    <name type="scientific">Pseudorhodoferax soli</name>
    <dbReference type="NCBI Taxonomy" id="545864"/>
    <lineage>
        <taxon>Bacteria</taxon>
        <taxon>Pseudomonadati</taxon>
        <taxon>Pseudomonadota</taxon>
        <taxon>Betaproteobacteria</taxon>
        <taxon>Burkholderiales</taxon>
        <taxon>Comamonadaceae</taxon>
    </lineage>
</organism>
<gene>
    <name evidence="7" type="ORF">DES41_103465</name>
</gene>
<feature type="transmembrane region" description="Helical" evidence="6">
    <location>
        <begin position="184"/>
        <end position="204"/>
    </location>
</feature>
<dbReference type="AlphaFoldDB" id="A0A368Y232"/>
<dbReference type="PANTHER" id="PTHR30086:SF20">
    <property type="entry name" value="ARGININE EXPORTER PROTEIN ARGO-RELATED"/>
    <property type="match status" value="1"/>
</dbReference>
<protein>
    <submittedName>
        <fullName evidence="7">Threonine/homoserine/homoserine lactone efflux protein</fullName>
    </submittedName>
</protein>
<feature type="transmembrane region" description="Helical" evidence="6">
    <location>
        <begin position="147"/>
        <end position="172"/>
    </location>
</feature>